<gene>
    <name evidence="3" type="ORF">VB739_07455</name>
</gene>
<keyword evidence="4" id="KW-1185">Reference proteome</keyword>
<dbReference type="Proteomes" id="UP001302329">
    <property type="component" value="Unassembled WGS sequence"/>
</dbReference>
<dbReference type="RefSeq" id="WP_323356459.1">
    <property type="nucleotide sequence ID" value="NZ_JAYGHY010000017.1"/>
</dbReference>
<name>A0ABU5SV77_9CYAN</name>
<keyword evidence="2" id="KW-0812">Transmembrane</keyword>
<evidence type="ECO:0000313" key="4">
    <source>
        <dbReference type="Proteomes" id="UP001302329"/>
    </source>
</evidence>
<keyword evidence="2" id="KW-1133">Transmembrane helix</keyword>
<dbReference type="Gene3D" id="3.30.700.10">
    <property type="entry name" value="Glycoprotein, Type 4 Pilin"/>
    <property type="match status" value="1"/>
</dbReference>
<dbReference type="Pfam" id="PF07963">
    <property type="entry name" value="N_methyl"/>
    <property type="match status" value="1"/>
</dbReference>
<proteinExistence type="predicted"/>
<organism evidence="3 4">
    <name type="scientific">Cyanobium gracile UHCC 0281</name>
    <dbReference type="NCBI Taxonomy" id="3110309"/>
    <lineage>
        <taxon>Bacteria</taxon>
        <taxon>Bacillati</taxon>
        <taxon>Cyanobacteriota</taxon>
        <taxon>Cyanophyceae</taxon>
        <taxon>Synechococcales</taxon>
        <taxon>Prochlorococcaceae</taxon>
        <taxon>Cyanobium</taxon>
    </lineage>
</organism>
<dbReference type="EMBL" id="JAYGHY010000017">
    <property type="protein sequence ID" value="MEA5442384.1"/>
    <property type="molecule type" value="Genomic_DNA"/>
</dbReference>
<keyword evidence="2" id="KW-0472">Membrane</keyword>
<evidence type="ECO:0000256" key="2">
    <source>
        <dbReference type="SAM" id="Phobius"/>
    </source>
</evidence>
<dbReference type="PANTHER" id="PTHR30093">
    <property type="entry name" value="GENERAL SECRETION PATHWAY PROTEIN G"/>
    <property type="match status" value="1"/>
</dbReference>
<dbReference type="PANTHER" id="PTHR30093:SF34">
    <property type="entry name" value="PREPILIN PEPTIDASE-DEPENDENT PROTEIN D"/>
    <property type="match status" value="1"/>
</dbReference>
<evidence type="ECO:0000256" key="1">
    <source>
        <dbReference type="ARBA" id="ARBA00022481"/>
    </source>
</evidence>
<dbReference type="InterPro" id="IPR000983">
    <property type="entry name" value="Bac_GSPG_pilin"/>
</dbReference>
<dbReference type="InterPro" id="IPR045584">
    <property type="entry name" value="Pilin-like"/>
</dbReference>
<accession>A0ABU5SV77</accession>
<dbReference type="InterPro" id="IPR012902">
    <property type="entry name" value="N_methyl_site"/>
</dbReference>
<keyword evidence="1" id="KW-0488">Methylation</keyword>
<dbReference type="PRINTS" id="PR00813">
    <property type="entry name" value="BCTERIALGSPG"/>
</dbReference>
<sequence>MNISPKTKLALMRSLREKKSKVAQGFTLIELMIVVAIVGILSAVALPNFLGARNAAAAGAAIGEMVGLAKECATFKASGGVGVAPTSGGVTCNTTASQTYSATWGGTVSGIRCLAATSAGASKAVITVATDGGLSCALT</sequence>
<dbReference type="SUPFAM" id="SSF54523">
    <property type="entry name" value="Pili subunits"/>
    <property type="match status" value="1"/>
</dbReference>
<dbReference type="NCBIfam" id="TIGR02532">
    <property type="entry name" value="IV_pilin_GFxxxE"/>
    <property type="match status" value="1"/>
</dbReference>
<comment type="caution">
    <text evidence="3">The sequence shown here is derived from an EMBL/GenBank/DDBJ whole genome shotgun (WGS) entry which is preliminary data.</text>
</comment>
<evidence type="ECO:0000313" key="3">
    <source>
        <dbReference type="EMBL" id="MEA5442384.1"/>
    </source>
</evidence>
<dbReference type="PROSITE" id="PS00409">
    <property type="entry name" value="PROKAR_NTER_METHYL"/>
    <property type="match status" value="1"/>
</dbReference>
<feature type="transmembrane region" description="Helical" evidence="2">
    <location>
        <begin position="21"/>
        <end position="46"/>
    </location>
</feature>
<reference evidence="3 4" key="1">
    <citation type="submission" date="2023-12" db="EMBL/GenBank/DDBJ databases">
        <title>Baltic Sea Cyanobacteria.</title>
        <authorList>
            <person name="Delbaje E."/>
            <person name="Fewer D.P."/>
            <person name="Shishido T.K."/>
        </authorList>
    </citation>
    <scope>NUCLEOTIDE SEQUENCE [LARGE SCALE GENOMIC DNA]</scope>
    <source>
        <strain evidence="3 4">UHCC 0281</strain>
    </source>
</reference>
<protein>
    <submittedName>
        <fullName evidence="3">Prepilin-type N-terminal cleavage/methylation domain-containing protein</fullName>
    </submittedName>
</protein>